<protein>
    <submittedName>
        <fullName evidence="2">Membrane protein</fullName>
    </submittedName>
</protein>
<keyword evidence="1" id="KW-0472">Membrane</keyword>
<keyword evidence="1" id="KW-1133">Transmembrane helix</keyword>
<keyword evidence="1" id="KW-0812">Transmembrane</keyword>
<evidence type="ECO:0000313" key="2">
    <source>
        <dbReference type="EMBL" id="BDV33972.1"/>
    </source>
</evidence>
<keyword evidence="3" id="KW-1185">Reference proteome</keyword>
<name>A0ABM8E7Q5_9HYPH</name>
<feature type="transmembrane region" description="Helical" evidence="1">
    <location>
        <begin position="130"/>
        <end position="152"/>
    </location>
</feature>
<feature type="transmembrane region" description="Helical" evidence="1">
    <location>
        <begin position="12"/>
        <end position="31"/>
    </location>
</feature>
<feature type="transmembrane region" description="Helical" evidence="1">
    <location>
        <begin position="51"/>
        <end position="71"/>
    </location>
</feature>
<evidence type="ECO:0000313" key="3">
    <source>
        <dbReference type="Proteomes" id="UP001317629"/>
    </source>
</evidence>
<dbReference type="Pfam" id="PF10027">
    <property type="entry name" value="DUF2269"/>
    <property type="match status" value="1"/>
</dbReference>
<proteinExistence type="predicted"/>
<reference evidence="2 3" key="1">
    <citation type="journal article" date="2023" name="Int. J. Syst. Evol. Microbiol.">
        <title>Methylocystis iwaonis sp. nov., a type II methane-oxidizing bacterium from surface soil of a rice paddy field in Japan, and emended description of the genus Methylocystis (ex Whittenbury et al. 1970) Bowman et al. 1993.</title>
        <authorList>
            <person name="Kaise H."/>
            <person name="Sawadogo J.B."/>
            <person name="Alam M.S."/>
            <person name="Ueno C."/>
            <person name="Dianou D."/>
            <person name="Shinjo R."/>
            <person name="Asakawa S."/>
        </authorList>
    </citation>
    <scope>NUCLEOTIDE SEQUENCE [LARGE SCALE GENOMIC DNA]</scope>
    <source>
        <strain evidence="2 3">SS37A-Re</strain>
    </source>
</reference>
<organism evidence="2 3">
    <name type="scientific">Methylocystis iwaonis</name>
    <dbReference type="NCBI Taxonomy" id="2885079"/>
    <lineage>
        <taxon>Bacteria</taxon>
        <taxon>Pseudomonadati</taxon>
        <taxon>Pseudomonadota</taxon>
        <taxon>Alphaproteobacteria</taxon>
        <taxon>Hyphomicrobiales</taxon>
        <taxon>Methylocystaceae</taxon>
        <taxon>Methylocystis</taxon>
    </lineage>
</organism>
<sequence>MFDTITFLKWLHIISSTVLFGTGLGTAFHGLASNMRGDLRAIVAGNKNVVLADWIFTAPAVIIQPATGVALMLEEGWPFDTHWILASVALYIFVGACWLPVVWLQMQMARIAEDCLTTGALLPPQYKRYFWWWFALGWPAFISMLVIFWLMVAKPDF</sequence>
<feature type="transmembrane region" description="Helical" evidence="1">
    <location>
        <begin position="83"/>
        <end position="104"/>
    </location>
</feature>
<dbReference type="EMBL" id="AP027142">
    <property type="protein sequence ID" value="BDV33972.1"/>
    <property type="molecule type" value="Genomic_DNA"/>
</dbReference>
<accession>A0ABM8E7Q5</accession>
<gene>
    <name evidence="2" type="ORF">SS37A_15010</name>
</gene>
<dbReference type="Proteomes" id="UP001317629">
    <property type="component" value="Chromosome"/>
</dbReference>
<dbReference type="InterPro" id="IPR018729">
    <property type="entry name" value="DUF2269_transmembrane"/>
</dbReference>
<evidence type="ECO:0000256" key="1">
    <source>
        <dbReference type="SAM" id="Phobius"/>
    </source>
</evidence>
<dbReference type="RefSeq" id="WP_281931556.1">
    <property type="nucleotide sequence ID" value="NZ_AP027142.1"/>
</dbReference>